<reference evidence="2 3" key="1">
    <citation type="submission" date="2015-11" db="EMBL/GenBank/DDBJ databases">
        <title>Expanding the genomic diversity of Burkholderia species for the development of highly accurate diagnostics.</title>
        <authorList>
            <person name="Sahl J."/>
            <person name="Keim P."/>
            <person name="Wagner D."/>
        </authorList>
    </citation>
    <scope>NUCLEOTIDE SEQUENCE [LARGE SCALE GENOMIC DNA]</scope>
    <source>
        <strain evidence="2 3">MSMB1137WGS</strain>
    </source>
</reference>
<accession>A0AAW3NE40</accession>
<dbReference type="Pfam" id="PF13531">
    <property type="entry name" value="SBP_bac_11"/>
    <property type="match status" value="1"/>
</dbReference>
<sequence length="260" mass="27395">MQRRQFTVAAAALAAFAWVPSLRAKTVTLEVVSSGGFAAALELLGPKFTQAFGIPLHRSFGSSMGVTEDAIPACLTHNEPIDVVVMVGYALDEPIKQGKVLAHSKVVLAKSRIGVAVKAGSPRPDISSVDSVKRALLAAKSIAYSASASGVYIQNEMLPRLGIAEQVRGKSHMISTEPVGKVIASGENELGFQQMSELKTISGIDIVGPPPPDLQKIDLYSAGIVTYSRHQAEARKLLAFLSSREAAPIIAATGQDPIVP</sequence>
<evidence type="ECO:0000313" key="2">
    <source>
        <dbReference type="EMBL" id="KVT55184.1"/>
    </source>
</evidence>
<feature type="signal peptide" evidence="1">
    <location>
        <begin position="1"/>
        <end position="24"/>
    </location>
</feature>
<evidence type="ECO:0008006" key="4">
    <source>
        <dbReference type="Google" id="ProtNLM"/>
    </source>
</evidence>
<feature type="chain" id="PRO_5043800512" description="ABC transporter substrate-binding protein" evidence="1">
    <location>
        <begin position="25"/>
        <end position="260"/>
    </location>
</feature>
<dbReference type="EMBL" id="LPDO01000063">
    <property type="protein sequence ID" value="KVT55184.1"/>
    <property type="molecule type" value="Genomic_DNA"/>
</dbReference>
<dbReference type="GO" id="GO:0030973">
    <property type="term" value="F:molybdate ion binding"/>
    <property type="evidence" value="ECO:0007669"/>
    <property type="project" value="TreeGrafter"/>
</dbReference>
<proteinExistence type="predicted"/>
<comment type="caution">
    <text evidence="2">The sequence shown here is derived from an EMBL/GenBank/DDBJ whole genome shotgun (WGS) entry which is preliminary data.</text>
</comment>
<evidence type="ECO:0000313" key="3">
    <source>
        <dbReference type="Proteomes" id="UP000056732"/>
    </source>
</evidence>
<dbReference type="Gene3D" id="3.40.190.10">
    <property type="entry name" value="Periplasmic binding protein-like II"/>
    <property type="match status" value="2"/>
</dbReference>
<dbReference type="PANTHER" id="PTHR30632">
    <property type="entry name" value="MOLYBDATE-BINDING PERIPLASMIC PROTEIN"/>
    <property type="match status" value="1"/>
</dbReference>
<gene>
    <name evidence="2" type="ORF">WK53_33920</name>
</gene>
<dbReference type="GO" id="GO:0015689">
    <property type="term" value="P:molybdate ion transport"/>
    <property type="evidence" value="ECO:0007669"/>
    <property type="project" value="TreeGrafter"/>
</dbReference>
<dbReference type="SUPFAM" id="SSF53850">
    <property type="entry name" value="Periplasmic binding protein-like II"/>
    <property type="match status" value="1"/>
</dbReference>
<name>A0AAW3NE40_9BURK</name>
<dbReference type="InterPro" id="IPR050682">
    <property type="entry name" value="ModA/WtpA"/>
</dbReference>
<protein>
    <recommendedName>
        <fullName evidence="4">ABC transporter substrate-binding protein</fullName>
    </recommendedName>
</protein>
<organism evidence="2 3">
    <name type="scientific">Burkholderia ubonensis</name>
    <dbReference type="NCBI Taxonomy" id="101571"/>
    <lineage>
        <taxon>Bacteria</taxon>
        <taxon>Pseudomonadati</taxon>
        <taxon>Pseudomonadota</taxon>
        <taxon>Betaproteobacteria</taxon>
        <taxon>Burkholderiales</taxon>
        <taxon>Burkholderiaceae</taxon>
        <taxon>Burkholderia</taxon>
        <taxon>Burkholderia cepacia complex</taxon>
    </lineage>
</organism>
<keyword evidence="1" id="KW-0732">Signal</keyword>
<dbReference type="Proteomes" id="UP000056732">
    <property type="component" value="Unassembled WGS sequence"/>
</dbReference>
<dbReference type="AlphaFoldDB" id="A0AAW3NE40"/>
<dbReference type="PANTHER" id="PTHR30632:SF11">
    <property type="entry name" value="BLR4797 PROTEIN"/>
    <property type="match status" value="1"/>
</dbReference>
<evidence type="ECO:0000256" key="1">
    <source>
        <dbReference type="SAM" id="SignalP"/>
    </source>
</evidence>